<dbReference type="EMBL" id="CYKH01001761">
    <property type="protein sequence ID" value="CUG89697.1"/>
    <property type="molecule type" value="Genomic_DNA"/>
</dbReference>
<dbReference type="GO" id="GO:0017005">
    <property type="term" value="F:3'-tyrosyl-DNA phosphodiesterase activity"/>
    <property type="evidence" value="ECO:0007669"/>
    <property type="project" value="TreeGrafter"/>
</dbReference>
<keyword evidence="8" id="KW-0539">Nucleus</keyword>
<feature type="binding site" evidence="10">
    <location>
        <position position="397"/>
    </location>
    <ligand>
        <name>substrate</name>
    </ligand>
</feature>
<keyword evidence="3" id="KW-0540">Nuclease</keyword>
<evidence type="ECO:0000256" key="3">
    <source>
        <dbReference type="ARBA" id="ARBA00022722"/>
    </source>
</evidence>
<dbReference type="SUPFAM" id="SSF56024">
    <property type="entry name" value="Phospholipase D/nuclease"/>
    <property type="match status" value="2"/>
</dbReference>
<feature type="active site" description="Proton donor/acceptor" evidence="9">
    <location>
        <position position="395"/>
    </location>
</feature>
<dbReference type="Gene3D" id="3.30.870.10">
    <property type="entry name" value="Endonuclease Chain A"/>
    <property type="match status" value="2"/>
</dbReference>
<accession>A0A0S4JE96</accession>
<keyword evidence="14" id="KW-1185">Reference proteome</keyword>
<evidence type="ECO:0000256" key="10">
    <source>
        <dbReference type="PIRSR" id="PIRSR610347-2"/>
    </source>
</evidence>
<proteinExistence type="inferred from homology"/>
<keyword evidence="7" id="KW-0234">DNA repair</keyword>
<evidence type="ECO:0000256" key="5">
    <source>
        <dbReference type="ARBA" id="ARBA00022801"/>
    </source>
</evidence>
<dbReference type="AlphaFoldDB" id="A0A0S4JE96"/>
<comment type="subcellular location">
    <subcellularLocation>
        <location evidence="1">Nucleus</location>
    </subcellularLocation>
</comment>
<evidence type="ECO:0000256" key="6">
    <source>
        <dbReference type="ARBA" id="ARBA00022839"/>
    </source>
</evidence>
<keyword evidence="4" id="KW-0227">DNA damage</keyword>
<feature type="site" description="Interaction with DNA" evidence="11">
    <location>
        <position position="424"/>
    </location>
</feature>
<evidence type="ECO:0000313" key="14">
    <source>
        <dbReference type="Proteomes" id="UP000051952"/>
    </source>
</evidence>
<evidence type="ECO:0000256" key="2">
    <source>
        <dbReference type="ARBA" id="ARBA00010205"/>
    </source>
</evidence>
<dbReference type="GO" id="GO:0003690">
    <property type="term" value="F:double-stranded DNA binding"/>
    <property type="evidence" value="ECO:0007669"/>
    <property type="project" value="TreeGrafter"/>
</dbReference>
<organism evidence="13 14">
    <name type="scientific">Bodo saltans</name>
    <name type="common">Flagellated protozoan</name>
    <dbReference type="NCBI Taxonomy" id="75058"/>
    <lineage>
        <taxon>Eukaryota</taxon>
        <taxon>Discoba</taxon>
        <taxon>Euglenozoa</taxon>
        <taxon>Kinetoplastea</taxon>
        <taxon>Metakinetoplastina</taxon>
        <taxon>Eubodonida</taxon>
        <taxon>Bodonidae</taxon>
        <taxon>Bodo</taxon>
    </lineage>
</organism>
<protein>
    <submittedName>
        <fullName evidence="13">Tyrosyl-DNA phosphatase (Tyr1), putative</fullName>
    </submittedName>
</protein>
<dbReference type="VEuPathDB" id="TriTrypDB:BSAL_22910"/>
<feature type="compositionally biased region" description="Low complexity" evidence="12">
    <location>
        <begin position="643"/>
        <end position="655"/>
    </location>
</feature>
<evidence type="ECO:0000256" key="11">
    <source>
        <dbReference type="PIRSR" id="PIRSR610347-3"/>
    </source>
</evidence>
<sequence length="706" mass="77114">MPPQHIEPPTAHHAAVPFYVNRLPMMPRSTPFPQRGISLADILGHNGSRWSVVIAANYMIDFPWLLRAAPALLTVERLILLSGEKSHEHILSHAASEGMRRAPIVVSPPLPIPYGTHHTKCLICLGERGVRVAVFTANFICDDWERKNQGIYVQDFPRRGYQNGGAVGGAAMPPPPGGDGGAGEEFSRTLADYLTKSGVNATVVQQLTSEYDFSFPAVELIPSVPGIHKTQSEMAKYGFVRLQSQLEKLDAQQHQQQRLMTMAGGGGGGAAAAPPPHQSLNLSWQYSSQGSLTLPFLKDLTIAMLGGPTIRGNRELADRVRIDVHFPTESQVRKSVEGWRGGSSIPVPVKNCHEFVNCRLHRWGHHRNTIATGRVDNDHDDDGLGTHPRNHAMPHIKSYSRFHRVMGSGSGTLDWFLLTSSNLSRAAWGEYQKGGAQVQIRSYELGVLFHPFRLAQWWAHNQSRNGGVFCCTRVPLGGHAVSHHDGDGGDCQQSSLIDTTGGLKLHNFRRVSNSASTTPTFSIALPYNIFNPEPYASTTQLQTTAAGGGAVVSSKDIPWVIDVPHRGHDCLGSTIEEALGEYSHYGPASWNASTKHFENWKPSSYSSLLTTSNVTPTERRSRAFNQYQETPHSSSGTAANTISSSNRGSSNSSSATRVLVEVIDVDAEDDDDDNSNSVTMVTPTEMNGALLSDASNNTRKRFREVM</sequence>
<keyword evidence="6" id="KW-0269">Exonuclease</keyword>
<evidence type="ECO:0000256" key="7">
    <source>
        <dbReference type="ARBA" id="ARBA00023204"/>
    </source>
</evidence>
<evidence type="ECO:0000256" key="8">
    <source>
        <dbReference type="ARBA" id="ARBA00023242"/>
    </source>
</evidence>
<gene>
    <name evidence="13" type="ORF">BSAL_22910</name>
</gene>
<reference evidence="14" key="1">
    <citation type="submission" date="2015-09" db="EMBL/GenBank/DDBJ databases">
        <authorList>
            <consortium name="Pathogen Informatics"/>
        </authorList>
    </citation>
    <scope>NUCLEOTIDE SEQUENCE [LARGE SCALE GENOMIC DNA]</scope>
    <source>
        <strain evidence="14">Lake Konstanz</strain>
    </source>
</reference>
<dbReference type="GO" id="GO:0006281">
    <property type="term" value="P:DNA repair"/>
    <property type="evidence" value="ECO:0007669"/>
    <property type="project" value="UniProtKB-KW"/>
</dbReference>
<evidence type="ECO:0000256" key="12">
    <source>
        <dbReference type="SAM" id="MobiDB-lite"/>
    </source>
</evidence>
<evidence type="ECO:0000313" key="13">
    <source>
        <dbReference type="EMBL" id="CUG89697.1"/>
    </source>
</evidence>
<evidence type="ECO:0000256" key="4">
    <source>
        <dbReference type="ARBA" id="ARBA00022763"/>
    </source>
</evidence>
<dbReference type="Pfam" id="PF06087">
    <property type="entry name" value="Tyr-DNA_phospho"/>
    <property type="match status" value="1"/>
</dbReference>
<name>A0A0S4JE96_BODSA</name>
<feature type="region of interest" description="Disordered" evidence="12">
    <location>
        <begin position="626"/>
        <end position="655"/>
    </location>
</feature>
<comment type="similarity">
    <text evidence="2">Belongs to the tyrosyl-DNA phosphodiesterase family.</text>
</comment>
<feature type="binding site" evidence="10">
    <location>
        <position position="120"/>
    </location>
    <ligand>
        <name>substrate</name>
    </ligand>
</feature>
<keyword evidence="5" id="KW-0378">Hydrolase</keyword>
<dbReference type="Proteomes" id="UP000051952">
    <property type="component" value="Unassembled WGS sequence"/>
</dbReference>
<dbReference type="OrthoDB" id="47785at2759"/>
<dbReference type="PANTHER" id="PTHR12415:SF0">
    <property type="entry name" value="TYROSYL-DNA PHOSPHODIESTERASE 1"/>
    <property type="match status" value="1"/>
</dbReference>
<dbReference type="CDD" id="cd09122">
    <property type="entry name" value="PLDc_Tdp1_1"/>
    <property type="match status" value="1"/>
</dbReference>
<dbReference type="CDD" id="cd09123">
    <property type="entry name" value="PLDc_Tdp1_2"/>
    <property type="match status" value="1"/>
</dbReference>
<dbReference type="PANTHER" id="PTHR12415">
    <property type="entry name" value="TYROSYL-DNA PHOSPHODIESTERASE 1"/>
    <property type="match status" value="1"/>
</dbReference>
<dbReference type="GO" id="GO:0005634">
    <property type="term" value="C:nucleus"/>
    <property type="evidence" value="ECO:0007669"/>
    <property type="project" value="UniProtKB-SubCell"/>
</dbReference>
<dbReference type="OMA" id="VQCCHEF"/>
<evidence type="ECO:0000256" key="1">
    <source>
        <dbReference type="ARBA" id="ARBA00004123"/>
    </source>
</evidence>
<dbReference type="GO" id="GO:0004527">
    <property type="term" value="F:exonuclease activity"/>
    <property type="evidence" value="ECO:0007669"/>
    <property type="project" value="UniProtKB-KW"/>
</dbReference>
<feature type="compositionally biased region" description="Polar residues" evidence="12">
    <location>
        <begin position="626"/>
        <end position="642"/>
    </location>
</feature>
<evidence type="ECO:0000256" key="9">
    <source>
        <dbReference type="PIRSR" id="PIRSR610347-1"/>
    </source>
</evidence>
<dbReference type="InterPro" id="IPR010347">
    <property type="entry name" value="Tdp1"/>
</dbReference>
<dbReference type="GO" id="GO:0003697">
    <property type="term" value="F:single-stranded DNA binding"/>
    <property type="evidence" value="ECO:0007669"/>
    <property type="project" value="TreeGrafter"/>
</dbReference>
<feature type="active site" description="Nucleophile" evidence="9">
    <location>
        <position position="118"/>
    </location>
</feature>